<dbReference type="InterPro" id="IPR020806">
    <property type="entry name" value="PKS_PP-bd"/>
</dbReference>
<sequence length="1791" mass="188122">MTDEATLRRYLERATTALLETRAQLQRLEAAHNEPIAVVGMGCRYPGNIRSPQQLWDLVAAGEDVAGPFPTDRGWDPAALLGDDPDEPHTVTAEAGGFLDAPFDFDADFFGISPREATATDPQQRLLLEVTWEALEHGGLDPNSLRGSDCGVFVGAMYHDYASRLRQVPGELEAQLGTGSAAGVLSGRIAYTFGFSGPTVTVDTACSSSLVAMHQAANALRGGECSLALAGGVTVMSTPASFVEFSRQRGLARDGRCKSYAAAADGTGFAEGAGILVLERLSDARRLGHRVYAVLRGSAVNSDGAAAGLTVPSGAAQQRVVRQALAASGLQPGEIDVVDGHGTGTTLGDPIEARALLEVFGEREAEPLWLGSVKSNLGHTQAAAGVAGVIKMIMAMRHGTVPATLHVDSPTPHVDWSAGAVRPVLEARPWPETGRPRRAGVSSFGISGTNAHLIVEQAPAAAPVSAAPPPNPLSPWVVWELSARTEAALAAQAAALAQHVRDHADLPLDGIGRALAARTRFARRAVVFGHDRGELLAALTTLAAGGRSPAVVQGVAAAPDTPERGGTAVMFPGQGAQRVAMGRELHAAHPVFARTFDEICAAFDLYLDTPLAEVIFAEPGTAAAELLGRTGYTQAALFTVEVSLYRMAESLGLRADFLIGHSIGELTAAHLAGIWTLPDAVAVVAARGRLMDRLPGHGTMIAVAAAEHKVTPLLVGREHAVSLAAINGPAAVVLSGTEAMIGELAATLERLGRRVSRLRVAHAFHSPLVEPMLTEFAEVCRSITYHEPVLPIVSNVTGALADPARLRDPEYWVEQVRRPVRFFDGLRCLRDEHGVRVFVEAGPGSTLTALAREAFTADPEATAAPLLPGRIAETPAVIAGLAAAQTAGAPIEWYPDAPDAGVELPTYAFRRRRYWLDAGATTVTRAGEPTGHPLLDRRLALADGVVLFTGSVSRADNPWLADHVVHGATLLPATAFLDMALLAAGRAGLDRVEELTLLEPLLIPDSGELDIQAILGAPGRGGERTLTVHSRRTPHGQWIRHAEATLSARFVPPPPARIRSWPPDNAEPANLDERYGALAAAGYHYGPAFRGTRALYVRGDEMFADIETPAGIDPTGYLIHPAVLDAALHPLAATEGPTRLPFSWRGVRSHGPATGPLRARLTDIGVDEATLEVVDAADRPVLSADLLVLRPITPAALAGARDDDRYLLSWVPVGGSGSGRLHWSDLAWFDLPEHGPDPAGVRAALDATLTRIRSWLAEADEGMLGIRTRGAVSLPGGPGTDTAAAAVWGLVRSAQSEHPGRFLLLDTDGDPAGPLPIDEPQIVSRAGELRVPRLAPGGSAPTGTPWRANGTVLVTGAGGGLGGLVARHLAARGDVGHLLLLGRGPIETDGIDIPVTTARCDIADRDALAAVLASIPGDRPLTAVVHAAGVADDGLLETLSPGQFDRVLRPKVDGAWNLHELTEDLDLSAFVLFSSVAGVLGAAGQANYAAANAYLDALARHRQERGLPGTALAWGLWSRRTGVSDHLTDADRARLARGGIAALADTEGLALFDIACAADDPDPVLVALDRTRLDDRVAPPLRGLAATRRETVERAPETFSFPARFAALSATGRRELIHDLVAELVAAVLGHTDEVPDTDRTFAELGFDSLTGMELRTRLVDTTALRLPATLVFDHPTPDALAAHLHAKLLATQTDSEQEAAEAAPAGNGDGDAAIRSMDVANLIRLAYSNGEPAPADAGAADEGGFWTDGHDFFGAEGVVVTDDSQTDEDFRSVFGQRVSRGVAGEDGGRR</sequence>
<dbReference type="Gene3D" id="3.40.47.10">
    <property type="match status" value="1"/>
</dbReference>
<dbReference type="InterPro" id="IPR006162">
    <property type="entry name" value="Ppantetheine_attach_site"/>
</dbReference>
<dbReference type="SUPFAM" id="SSF55048">
    <property type="entry name" value="Probable ACP-binding domain of malonyl-CoA ACP transacylase"/>
    <property type="match status" value="1"/>
</dbReference>
<dbReference type="SMART" id="SM00825">
    <property type="entry name" value="PKS_KS"/>
    <property type="match status" value="1"/>
</dbReference>
<dbReference type="InterPro" id="IPR014030">
    <property type="entry name" value="Ketoacyl_synth_N"/>
</dbReference>
<dbReference type="Gene3D" id="3.40.366.10">
    <property type="entry name" value="Malonyl-Coenzyme A Acyl Carrier Protein, domain 2"/>
    <property type="match status" value="1"/>
</dbReference>
<feature type="region of interest" description="Disordered" evidence="6">
    <location>
        <begin position="1764"/>
        <end position="1791"/>
    </location>
</feature>
<dbReference type="GO" id="GO:0004315">
    <property type="term" value="F:3-oxoacyl-[acyl-carrier-protein] synthase activity"/>
    <property type="evidence" value="ECO:0007669"/>
    <property type="project" value="InterPro"/>
</dbReference>
<dbReference type="EMBL" id="WEGI01000003">
    <property type="protein sequence ID" value="MQY25790.1"/>
    <property type="molecule type" value="Genomic_DNA"/>
</dbReference>
<evidence type="ECO:0000313" key="10">
    <source>
        <dbReference type="EMBL" id="MQY25790.1"/>
    </source>
</evidence>
<evidence type="ECO:0000256" key="2">
    <source>
        <dbReference type="ARBA" id="ARBA00022553"/>
    </source>
</evidence>
<evidence type="ECO:0000256" key="1">
    <source>
        <dbReference type="ARBA" id="ARBA00022450"/>
    </source>
</evidence>
<dbReference type="InterPro" id="IPR014031">
    <property type="entry name" value="Ketoacyl_synth_C"/>
</dbReference>
<dbReference type="SUPFAM" id="SSF52151">
    <property type="entry name" value="FabD/lysophospholipase-like"/>
    <property type="match status" value="1"/>
</dbReference>
<dbReference type="FunFam" id="3.40.47.10:FF:000019">
    <property type="entry name" value="Polyketide synthase type I"/>
    <property type="match status" value="1"/>
</dbReference>
<evidence type="ECO:0000259" key="7">
    <source>
        <dbReference type="PROSITE" id="PS50075"/>
    </source>
</evidence>
<dbReference type="Gene3D" id="3.30.70.3290">
    <property type="match status" value="1"/>
</dbReference>
<dbReference type="InterPro" id="IPR032821">
    <property type="entry name" value="PKS_assoc"/>
</dbReference>
<feature type="domain" description="Carrier" evidence="7">
    <location>
        <begin position="1615"/>
        <end position="1689"/>
    </location>
</feature>
<evidence type="ECO:0000256" key="3">
    <source>
        <dbReference type="ARBA" id="ARBA00022679"/>
    </source>
</evidence>
<dbReference type="PROSITE" id="PS00606">
    <property type="entry name" value="KS3_1"/>
    <property type="match status" value="1"/>
</dbReference>
<dbReference type="InterPro" id="IPR049900">
    <property type="entry name" value="PKS_mFAS_DH"/>
</dbReference>
<dbReference type="SUPFAM" id="SSF51735">
    <property type="entry name" value="NAD(P)-binding Rossmann-fold domains"/>
    <property type="match status" value="2"/>
</dbReference>
<dbReference type="SUPFAM" id="SSF53901">
    <property type="entry name" value="Thiolase-like"/>
    <property type="match status" value="1"/>
</dbReference>
<dbReference type="GO" id="GO:0031177">
    <property type="term" value="F:phosphopantetheine binding"/>
    <property type="evidence" value="ECO:0007669"/>
    <property type="project" value="InterPro"/>
</dbReference>
<dbReference type="EC" id="2.3.1.239" evidence="10"/>
<feature type="active site" description="Proton acceptor; for dehydratase activity" evidence="5">
    <location>
        <position position="963"/>
    </location>
</feature>
<dbReference type="InterPro" id="IPR036291">
    <property type="entry name" value="NAD(P)-bd_dom_sf"/>
</dbReference>
<dbReference type="PROSITE" id="PS52004">
    <property type="entry name" value="KS3_2"/>
    <property type="match status" value="1"/>
</dbReference>
<accession>A0A7K0DJ03</accession>
<dbReference type="InterPro" id="IPR009081">
    <property type="entry name" value="PP-bd_ACP"/>
</dbReference>
<dbReference type="Gene3D" id="3.40.50.720">
    <property type="entry name" value="NAD(P)-binding Rossmann-like Domain"/>
    <property type="match status" value="1"/>
</dbReference>
<dbReference type="SUPFAM" id="SSF47336">
    <property type="entry name" value="ACP-like"/>
    <property type="match status" value="1"/>
</dbReference>
<dbReference type="Pfam" id="PF16197">
    <property type="entry name" value="KAsynt_C_assoc"/>
    <property type="match status" value="1"/>
</dbReference>
<dbReference type="Pfam" id="PF02801">
    <property type="entry name" value="Ketoacyl-synt_C"/>
    <property type="match status" value="1"/>
</dbReference>
<evidence type="ECO:0000313" key="11">
    <source>
        <dbReference type="Proteomes" id="UP000431401"/>
    </source>
</evidence>
<dbReference type="Pfam" id="PF14765">
    <property type="entry name" value="PS-DH"/>
    <property type="match status" value="1"/>
</dbReference>
<dbReference type="InterPro" id="IPR014043">
    <property type="entry name" value="Acyl_transferase_dom"/>
</dbReference>
<evidence type="ECO:0000256" key="6">
    <source>
        <dbReference type="SAM" id="MobiDB-lite"/>
    </source>
</evidence>
<dbReference type="PANTHER" id="PTHR43775:SF51">
    <property type="entry name" value="INACTIVE PHENOLPHTHIOCEROL SYNTHESIS POLYKETIDE SYNTHASE TYPE I PKS1-RELATED"/>
    <property type="match status" value="1"/>
</dbReference>
<dbReference type="SMART" id="SM00822">
    <property type="entry name" value="PKS_KR"/>
    <property type="match status" value="1"/>
</dbReference>
<dbReference type="InterPro" id="IPR016035">
    <property type="entry name" value="Acyl_Trfase/lysoPLipase"/>
</dbReference>
<keyword evidence="11" id="KW-1185">Reference proteome</keyword>
<keyword evidence="2" id="KW-0597">Phosphoprotein</keyword>
<dbReference type="InterPro" id="IPR016039">
    <property type="entry name" value="Thiolase-like"/>
</dbReference>
<dbReference type="RefSeq" id="WP_194290753.1">
    <property type="nucleotide sequence ID" value="NZ_WEGI01000003.1"/>
</dbReference>
<feature type="active site" description="Proton donor; for dehydratase activity" evidence="5">
    <location>
        <position position="1125"/>
    </location>
</feature>
<dbReference type="Pfam" id="PF00550">
    <property type="entry name" value="PP-binding"/>
    <property type="match status" value="1"/>
</dbReference>
<name>A0A7K0DJ03_9NOCA</name>
<dbReference type="InterPro" id="IPR050091">
    <property type="entry name" value="PKS_NRPS_Biosynth_Enz"/>
</dbReference>
<dbReference type="SMART" id="SM00827">
    <property type="entry name" value="PKS_AT"/>
    <property type="match status" value="1"/>
</dbReference>
<dbReference type="InterPro" id="IPR020807">
    <property type="entry name" value="PKS_DH"/>
</dbReference>
<dbReference type="PROSITE" id="PS52019">
    <property type="entry name" value="PKS_MFAS_DH"/>
    <property type="match status" value="1"/>
</dbReference>
<dbReference type="InterPro" id="IPR057326">
    <property type="entry name" value="KR_dom"/>
</dbReference>
<proteinExistence type="predicted"/>
<feature type="region of interest" description="C-terminal hotdog fold" evidence="5">
    <location>
        <begin position="1066"/>
        <end position="1198"/>
    </location>
</feature>
<keyword evidence="4 10" id="KW-0012">Acyltransferase</keyword>
<evidence type="ECO:0000259" key="9">
    <source>
        <dbReference type="PROSITE" id="PS52019"/>
    </source>
</evidence>
<gene>
    <name evidence="10" type="primary">pikAI_1</name>
    <name evidence="10" type="ORF">NRB56_13490</name>
</gene>
<dbReference type="CDD" id="cd00833">
    <property type="entry name" value="PKS"/>
    <property type="match status" value="1"/>
</dbReference>
<feature type="region of interest" description="N-terminal hotdog fold" evidence="5">
    <location>
        <begin position="932"/>
        <end position="1053"/>
    </location>
</feature>
<dbReference type="InterPro" id="IPR055123">
    <property type="entry name" value="SpnB-like_Rossmann"/>
</dbReference>
<dbReference type="Pfam" id="PF08659">
    <property type="entry name" value="KR"/>
    <property type="match status" value="1"/>
</dbReference>
<protein>
    <submittedName>
        <fullName evidence="10">Narbonolide/10-deoxymethynolide synthase PikA1, modules 1 and 2</fullName>
        <ecNumber evidence="10">2.3.1.239</ecNumber>
    </submittedName>
</protein>
<dbReference type="InterPro" id="IPR036736">
    <property type="entry name" value="ACP-like_sf"/>
</dbReference>
<dbReference type="InterPro" id="IPR020841">
    <property type="entry name" value="PKS_Beta-ketoAc_synthase_dom"/>
</dbReference>
<dbReference type="PROSITE" id="PS00012">
    <property type="entry name" value="PHOSPHOPANTETHEINE"/>
    <property type="match status" value="1"/>
</dbReference>
<dbReference type="InterPro" id="IPR049551">
    <property type="entry name" value="PKS_DH_C"/>
</dbReference>
<dbReference type="InterPro" id="IPR013968">
    <property type="entry name" value="PKS_KR"/>
</dbReference>
<dbReference type="CDD" id="cd08956">
    <property type="entry name" value="KR_3_FAS_SDR_x"/>
    <property type="match status" value="1"/>
</dbReference>
<keyword evidence="3 10" id="KW-0808">Transferase</keyword>
<dbReference type="InterPro" id="IPR001227">
    <property type="entry name" value="Ac_transferase_dom_sf"/>
</dbReference>
<reference evidence="10 11" key="1">
    <citation type="submission" date="2019-10" db="EMBL/GenBank/DDBJ databases">
        <title>Nocardia macrotermitis sp. nov. and Nocardia aurantia sp. nov., isolated from the gut of fungus growing-termite Macrotermes natalensis.</title>
        <authorList>
            <person name="Benndorf R."/>
            <person name="Schwitalla J."/>
            <person name="Martin K."/>
            <person name="De Beer W."/>
            <person name="Kaster A.-K."/>
            <person name="Vollmers J."/>
            <person name="Poulsen M."/>
            <person name="Beemelmanns C."/>
        </authorList>
    </citation>
    <scope>NUCLEOTIDE SEQUENCE [LARGE SCALE GENOMIC DNA]</scope>
    <source>
        <strain evidence="10 11">RB56</strain>
    </source>
</reference>
<dbReference type="Gene3D" id="3.10.129.110">
    <property type="entry name" value="Polyketide synthase dehydratase"/>
    <property type="match status" value="1"/>
</dbReference>
<dbReference type="Pfam" id="PF21089">
    <property type="entry name" value="PKS_DH_N"/>
    <property type="match status" value="1"/>
</dbReference>
<dbReference type="PROSITE" id="PS50075">
    <property type="entry name" value="CARRIER"/>
    <property type="match status" value="1"/>
</dbReference>
<keyword evidence="1" id="KW-0596">Phosphopantetheine</keyword>
<dbReference type="InterPro" id="IPR016036">
    <property type="entry name" value="Malonyl_transacylase_ACP-bd"/>
</dbReference>
<dbReference type="Proteomes" id="UP000431401">
    <property type="component" value="Unassembled WGS sequence"/>
</dbReference>
<evidence type="ECO:0000259" key="8">
    <source>
        <dbReference type="PROSITE" id="PS52004"/>
    </source>
</evidence>
<dbReference type="Pfam" id="PF00698">
    <property type="entry name" value="Acyl_transf_1"/>
    <property type="match status" value="1"/>
</dbReference>
<dbReference type="PANTHER" id="PTHR43775">
    <property type="entry name" value="FATTY ACID SYNTHASE"/>
    <property type="match status" value="1"/>
</dbReference>
<feature type="domain" description="Ketosynthase family 3 (KS3)" evidence="8">
    <location>
        <begin position="33"/>
        <end position="457"/>
    </location>
</feature>
<comment type="caution">
    <text evidence="10">The sequence shown here is derived from an EMBL/GenBank/DDBJ whole genome shotgun (WGS) entry which is preliminary data.</text>
</comment>
<dbReference type="InterPro" id="IPR018201">
    <property type="entry name" value="Ketoacyl_synth_AS"/>
</dbReference>
<evidence type="ECO:0000256" key="5">
    <source>
        <dbReference type="PROSITE-ProRule" id="PRU01363"/>
    </source>
</evidence>
<dbReference type="InterPro" id="IPR049552">
    <property type="entry name" value="PKS_DH_N"/>
</dbReference>
<dbReference type="Pfam" id="PF00109">
    <property type="entry name" value="ketoacyl-synt"/>
    <property type="match status" value="1"/>
</dbReference>
<dbReference type="SMART" id="SM01294">
    <property type="entry name" value="PKS_PP_betabranch"/>
    <property type="match status" value="1"/>
</dbReference>
<dbReference type="Pfam" id="PF22953">
    <property type="entry name" value="SpnB_Rossmann"/>
    <property type="match status" value="1"/>
</dbReference>
<organism evidence="10 11">
    <name type="scientific">Nocardia aurantia</name>
    <dbReference type="NCBI Taxonomy" id="2585199"/>
    <lineage>
        <taxon>Bacteria</taxon>
        <taxon>Bacillati</taxon>
        <taxon>Actinomycetota</taxon>
        <taxon>Actinomycetes</taxon>
        <taxon>Mycobacteriales</taxon>
        <taxon>Nocardiaceae</taxon>
        <taxon>Nocardia</taxon>
    </lineage>
</organism>
<dbReference type="Gene3D" id="1.10.1200.10">
    <property type="entry name" value="ACP-like"/>
    <property type="match status" value="1"/>
</dbReference>
<dbReference type="GO" id="GO:0006633">
    <property type="term" value="P:fatty acid biosynthetic process"/>
    <property type="evidence" value="ECO:0007669"/>
    <property type="project" value="InterPro"/>
</dbReference>
<dbReference type="GO" id="GO:0004312">
    <property type="term" value="F:fatty acid synthase activity"/>
    <property type="evidence" value="ECO:0007669"/>
    <property type="project" value="TreeGrafter"/>
</dbReference>
<dbReference type="SMART" id="SM00823">
    <property type="entry name" value="PKS_PP"/>
    <property type="match status" value="1"/>
</dbReference>
<dbReference type="SMART" id="SM00826">
    <property type="entry name" value="PKS_DH"/>
    <property type="match status" value="1"/>
</dbReference>
<evidence type="ECO:0000256" key="4">
    <source>
        <dbReference type="ARBA" id="ARBA00023315"/>
    </source>
</evidence>
<dbReference type="InterPro" id="IPR042104">
    <property type="entry name" value="PKS_dehydratase_sf"/>
</dbReference>
<feature type="domain" description="PKS/mFAS DH" evidence="9">
    <location>
        <begin position="932"/>
        <end position="1198"/>
    </location>
</feature>